<dbReference type="GO" id="GO:0005788">
    <property type="term" value="C:endoplasmic reticulum lumen"/>
    <property type="evidence" value="ECO:0007669"/>
    <property type="project" value="UniProtKB-SubCell"/>
</dbReference>
<evidence type="ECO:0000313" key="13">
    <source>
        <dbReference type="EMBL" id="KAK4538842.1"/>
    </source>
</evidence>
<evidence type="ECO:0000259" key="12">
    <source>
        <dbReference type="PROSITE" id="PS51352"/>
    </source>
</evidence>
<dbReference type="InterPro" id="IPR013766">
    <property type="entry name" value="Thioredoxin_domain"/>
</dbReference>
<keyword evidence="7" id="KW-0256">Endoplasmic reticulum</keyword>
<dbReference type="GO" id="GO:0034976">
    <property type="term" value="P:response to endoplasmic reticulum stress"/>
    <property type="evidence" value="ECO:0007669"/>
    <property type="project" value="TreeGrafter"/>
</dbReference>
<evidence type="ECO:0000313" key="14">
    <source>
        <dbReference type="Proteomes" id="UP001301350"/>
    </source>
</evidence>
<dbReference type="InterPro" id="IPR036249">
    <property type="entry name" value="Thioredoxin-like_sf"/>
</dbReference>
<dbReference type="Pfam" id="PF13848">
    <property type="entry name" value="Thioredoxin_6"/>
    <property type="match status" value="1"/>
</dbReference>
<protein>
    <recommendedName>
        <fullName evidence="4">protein disulfide-isomerase</fullName>
        <ecNumber evidence="4">5.3.4.1</ecNumber>
    </recommendedName>
</protein>
<accession>A0AAV9J2P7</accession>
<dbReference type="EMBL" id="JANCYW010000020">
    <property type="protein sequence ID" value="KAK4538842.1"/>
    <property type="molecule type" value="Genomic_DNA"/>
</dbReference>
<feature type="chain" id="PRO_5043888827" description="protein disulfide-isomerase" evidence="11">
    <location>
        <begin position="27"/>
        <end position="535"/>
    </location>
</feature>
<evidence type="ECO:0000256" key="1">
    <source>
        <dbReference type="ARBA" id="ARBA00001182"/>
    </source>
</evidence>
<dbReference type="NCBIfam" id="TIGR01130">
    <property type="entry name" value="ER_PDI_fam"/>
    <property type="match status" value="1"/>
</dbReference>
<keyword evidence="5 11" id="KW-0732">Signal</keyword>
<evidence type="ECO:0000256" key="6">
    <source>
        <dbReference type="ARBA" id="ARBA00022737"/>
    </source>
</evidence>
<keyword evidence="9 10" id="KW-0676">Redox-active center</keyword>
<dbReference type="InterPro" id="IPR005792">
    <property type="entry name" value="Prot_disulphide_isomerase"/>
</dbReference>
<comment type="subcellular location">
    <subcellularLocation>
        <location evidence="2">Endoplasmic reticulum lumen</location>
    </subcellularLocation>
</comment>
<dbReference type="Gene3D" id="3.40.30.10">
    <property type="entry name" value="Glutaredoxin"/>
    <property type="match status" value="3"/>
</dbReference>
<proteinExistence type="inferred from homology"/>
<keyword evidence="14" id="KW-1185">Reference proteome</keyword>
<gene>
    <name evidence="13" type="ORF">CDCA_CDCA20G4867</name>
</gene>
<comment type="similarity">
    <text evidence="3">Belongs to the protein disulfide isomerase family.</text>
</comment>
<feature type="signal peptide" evidence="11">
    <location>
        <begin position="1"/>
        <end position="26"/>
    </location>
</feature>
<feature type="domain" description="Thioredoxin" evidence="12">
    <location>
        <begin position="385"/>
        <end position="514"/>
    </location>
</feature>
<keyword evidence="6" id="KW-0677">Repeat</keyword>
<feature type="disulfide bond" description="Redox-active" evidence="10">
    <location>
        <begin position="435"/>
        <end position="438"/>
    </location>
</feature>
<dbReference type="Proteomes" id="UP001301350">
    <property type="component" value="Unassembled WGS sequence"/>
</dbReference>
<dbReference type="SUPFAM" id="SSF52833">
    <property type="entry name" value="Thioredoxin-like"/>
    <property type="match status" value="3"/>
</dbReference>
<evidence type="ECO:0000256" key="3">
    <source>
        <dbReference type="ARBA" id="ARBA00006347"/>
    </source>
</evidence>
<organism evidence="13 14">
    <name type="scientific">Cyanidium caldarium</name>
    <name type="common">Red alga</name>
    <dbReference type="NCBI Taxonomy" id="2771"/>
    <lineage>
        <taxon>Eukaryota</taxon>
        <taxon>Rhodophyta</taxon>
        <taxon>Bangiophyceae</taxon>
        <taxon>Cyanidiales</taxon>
        <taxon>Cyanidiaceae</taxon>
        <taxon>Cyanidium</taxon>
    </lineage>
</organism>
<dbReference type="AlphaFoldDB" id="A0AAV9J2P7"/>
<evidence type="ECO:0000256" key="2">
    <source>
        <dbReference type="ARBA" id="ARBA00004319"/>
    </source>
</evidence>
<evidence type="ECO:0000256" key="7">
    <source>
        <dbReference type="ARBA" id="ARBA00022824"/>
    </source>
</evidence>
<dbReference type="PRINTS" id="PR00421">
    <property type="entry name" value="THIOREDOXIN"/>
</dbReference>
<dbReference type="PANTHER" id="PTHR18929">
    <property type="entry name" value="PROTEIN DISULFIDE ISOMERASE"/>
    <property type="match status" value="1"/>
</dbReference>
<comment type="caution">
    <text evidence="13">The sequence shown here is derived from an EMBL/GenBank/DDBJ whole genome shotgun (WGS) entry which is preliminary data.</text>
</comment>
<sequence length="535" mass="57594">MRLATIFRRPLLLILLLLGVLRVGAAATSSGTSVALTDETFDAHVCSQPLALIKFIAPWCGHCKRMKADWDAAAKALAGRDGVLLAEVDATTETKLRDRYGVRGFPTIKLFVSGEPVADYNGDRSTASLVSFVERQLSPPVHEVRTAAAAERWTQAEAASAPRVVLALTDSKLDAAKRSALRTTLEGVARQLRETLTNVTFLVAEQAEVLKALGADASADGTAVLVLRAADDVAAGRERIARLPLDTVALGKAGKKAAAMKPELERLADQVTQFVRRQAAPLVGEISQATASLYEELGKPLFILFDPSPAAPEPRGRQLMRQLAAKYHERLSFVMADDAALGQFRKYVGCSGSKRFALHVLGQDVNFAYDGEEDEPAMAAFLEQYLSGELKPTLRSEEPPADNTGAVRVVVGKTWESIVMDPGKDVLVEQYAPWCGHCRKLEPAYEELARQLAHVPTLVIAKMDATVNDAPGEHKARGFPTILFFPAGADKKAVRYEGDRSVADMAAFLRKHATHKFTIGGGGDGASAAGAKDEL</sequence>
<evidence type="ECO:0000256" key="5">
    <source>
        <dbReference type="ARBA" id="ARBA00022729"/>
    </source>
</evidence>
<evidence type="ECO:0000256" key="9">
    <source>
        <dbReference type="ARBA" id="ARBA00023284"/>
    </source>
</evidence>
<evidence type="ECO:0000256" key="10">
    <source>
        <dbReference type="PIRSR" id="PIRSR605792-51"/>
    </source>
</evidence>
<dbReference type="GO" id="GO:0003756">
    <property type="term" value="F:protein disulfide isomerase activity"/>
    <property type="evidence" value="ECO:0007669"/>
    <property type="project" value="UniProtKB-EC"/>
</dbReference>
<name>A0AAV9J2P7_CYACA</name>
<keyword evidence="8" id="KW-0413">Isomerase</keyword>
<feature type="disulfide bond" description="Redox-active" evidence="10">
    <location>
        <begin position="60"/>
        <end position="63"/>
    </location>
</feature>
<dbReference type="PROSITE" id="PS51352">
    <property type="entry name" value="THIOREDOXIN_2"/>
    <property type="match status" value="2"/>
</dbReference>
<feature type="domain" description="Thioredoxin" evidence="12">
    <location>
        <begin position="21"/>
        <end position="138"/>
    </location>
</feature>
<evidence type="ECO:0000256" key="8">
    <source>
        <dbReference type="ARBA" id="ARBA00023235"/>
    </source>
</evidence>
<reference evidence="13 14" key="1">
    <citation type="submission" date="2022-07" db="EMBL/GenBank/DDBJ databases">
        <title>Genome-wide signatures of adaptation to extreme environments.</title>
        <authorList>
            <person name="Cho C.H."/>
            <person name="Yoon H.S."/>
        </authorList>
    </citation>
    <scope>NUCLEOTIDE SEQUENCE [LARGE SCALE GENOMIC DNA]</scope>
    <source>
        <strain evidence="13 14">DBV 063 E5</strain>
    </source>
</reference>
<dbReference type="Pfam" id="PF00085">
    <property type="entry name" value="Thioredoxin"/>
    <property type="match status" value="2"/>
</dbReference>
<comment type="catalytic activity">
    <reaction evidence="1">
        <text>Catalyzes the rearrangement of -S-S- bonds in proteins.</text>
        <dbReference type="EC" id="5.3.4.1"/>
    </reaction>
</comment>
<evidence type="ECO:0000256" key="4">
    <source>
        <dbReference type="ARBA" id="ARBA00012723"/>
    </source>
</evidence>
<keyword evidence="10" id="KW-1015">Disulfide bond</keyword>
<evidence type="ECO:0000256" key="11">
    <source>
        <dbReference type="SAM" id="SignalP"/>
    </source>
</evidence>
<dbReference type="GO" id="GO:0006457">
    <property type="term" value="P:protein folding"/>
    <property type="evidence" value="ECO:0007669"/>
    <property type="project" value="TreeGrafter"/>
</dbReference>
<dbReference type="EC" id="5.3.4.1" evidence="4"/>
<dbReference type="CDD" id="cd02995">
    <property type="entry name" value="PDI_a_PDI_a'_C"/>
    <property type="match status" value="1"/>
</dbReference>